<evidence type="ECO:0000256" key="2">
    <source>
        <dbReference type="ARBA" id="ARBA00009840"/>
    </source>
</evidence>
<evidence type="ECO:0000256" key="5">
    <source>
        <dbReference type="ARBA" id="ARBA00023172"/>
    </source>
</evidence>
<dbReference type="PANTHER" id="PTHR30563:SF0">
    <property type="entry name" value="DNA RECOMBINATION PROTEIN RMUC"/>
    <property type="match status" value="1"/>
</dbReference>
<dbReference type="PANTHER" id="PTHR30563">
    <property type="entry name" value="DNA RECOMBINATION PROTEIN RMUC"/>
    <property type="match status" value="1"/>
</dbReference>
<protein>
    <recommendedName>
        <fullName evidence="3">DNA recombination protein RmuC homolog</fullName>
    </recommendedName>
</protein>
<evidence type="ECO:0000256" key="4">
    <source>
        <dbReference type="ARBA" id="ARBA00023054"/>
    </source>
</evidence>
<evidence type="ECO:0000313" key="7">
    <source>
        <dbReference type="EMBL" id="AOR76121.1"/>
    </source>
</evidence>
<name>A0A1D8A1X5_9SPHN</name>
<comment type="function">
    <text evidence="1">Involved in DNA recombination.</text>
</comment>
<evidence type="ECO:0000256" key="6">
    <source>
        <dbReference type="SAM" id="Coils"/>
    </source>
</evidence>
<evidence type="ECO:0000313" key="8">
    <source>
        <dbReference type="Proteomes" id="UP000094626"/>
    </source>
</evidence>
<gene>
    <name evidence="7" type="ORF">BES08_04640</name>
</gene>
<dbReference type="EMBL" id="CP017075">
    <property type="protein sequence ID" value="AOR76121.1"/>
    <property type="molecule type" value="Genomic_DNA"/>
</dbReference>
<keyword evidence="5" id="KW-0233">DNA recombination</keyword>
<accession>A0A1D8A1X5</accession>
<dbReference type="Proteomes" id="UP000094626">
    <property type="component" value="Chromosome"/>
</dbReference>
<dbReference type="AlphaFoldDB" id="A0A1D8A1X5"/>
<comment type="similarity">
    <text evidence="2">Belongs to the RmuC family.</text>
</comment>
<evidence type="ECO:0000256" key="1">
    <source>
        <dbReference type="ARBA" id="ARBA00003416"/>
    </source>
</evidence>
<reference evidence="8" key="1">
    <citation type="journal article" date="2017" name="J. Biotechnol.">
        <title>Complete genome sequence of Novosphingobium resinovorum SA1, a versatile xenobiotic-degrading bacterium capable of utilizing sulfanilic acid.</title>
        <authorList>
            <person name="Hegedus B."/>
            <person name="Kos P.B."/>
            <person name="Balint B."/>
            <person name="Maroti G."/>
            <person name="Gan H.M."/>
            <person name="Perei K."/>
            <person name="Rakhely G."/>
        </authorList>
    </citation>
    <scope>NUCLEOTIDE SEQUENCE [LARGE SCALE GENOMIC DNA]</scope>
    <source>
        <strain evidence="8">SA1</strain>
    </source>
</reference>
<sequence>MELVVATILALVIGLAAGWFFGSRPTAQWRAQAEAREREAREGDAKYLRTFADLEAARERAGRADALEQALDRARTDHEALTERLRHDGAAAVERTRAELTQVLDKTRTEHAARVDGLLREQRGLSDELSTLREKSANFDEQKRLLLEAQEALRKEFENAGAKVLAGAQEAFLRRAGERFEQSEKASAERLNSILTPVGQRLKSYEEQVAALEAKRVDAFGQLTGQIEALRVGQELVRAEAVRLGNSLRNAPKARGRWGEQQLKNVLEQCGLTEHTDFETEQSINTEEGRLRPDAIVRIPGNKQLVIDAKVSLNAYQDAFEAEDEAGRLAFMGQHAASMRNHIQTLGAKSYQSQFENAPDYVIMFVPGEHFIAAALDHDSGLWDFAFDRKVLLASPTNLVAIARTIAQVWQQEGLAREAREIGKLGADLYDSLAKTQDDLSKVGVHMGRAVNSFNDFARTYEGNVMSRARRLSEKHIKIGKREISDDVPSIEAAPRYADTGVQIEDNSEEAVEAAEAAE</sequence>
<dbReference type="Pfam" id="PF02646">
    <property type="entry name" value="RmuC"/>
    <property type="match status" value="1"/>
</dbReference>
<feature type="coiled-coil region" evidence="6">
    <location>
        <begin position="64"/>
        <end position="152"/>
    </location>
</feature>
<dbReference type="RefSeq" id="WP_008829474.1">
    <property type="nucleotide sequence ID" value="NZ_CP017075.1"/>
</dbReference>
<dbReference type="KEGG" id="nre:BES08_04640"/>
<dbReference type="OrthoDB" id="370725at2"/>
<dbReference type="InterPro" id="IPR003798">
    <property type="entry name" value="DNA_recombination_RmuC"/>
</dbReference>
<keyword evidence="8" id="KW-1185">Reference proteome</keyword>
<proteinExistence type="inferred from homology"/>
<evidence type="ECO:0000256" key="3">
    <source>
        <dbReference type="ARBA" id="ARBA00021840"/>
    </source>
</evidence>
<organism evidence="7 8">
    <name type="scientific">Novosphingobium resinovorum</name>
    <dbReference type="NCBI Taxonomy" id="158500"/>
    <lineage>
        <taxon>Bacteria</taxon>
        <taxon>Pseudomonadati</taxon>
        <taxon>Pseudomonadota</taxon>
        <taxon>Alphaproteobacteria</taxon>
        <taxon>Sphingomonadales</taxon>
        <taxon>Sphingomonadaceae</taxon>
        <taxon>Novosphingobium</taxon>
    </lineage>
</organism>
<keyword evidence="4 6" id="KW-0175">Coiled coil</keyword>
<dbReference type="GO" id="GO:0006310">
    <property type="term" value="P:DNA recombination"/>
    <property type="evidence" value="ECO:0007669"/>
    <property type="project" value="UniProtKB-KW"/>
</dbReference>